<comment type="subcellular location">
    <subcellularLocation>
        <location evidence="3">Endoplasmic reticulum membrane</location>
        <topology evidence="3">Peripheral membrane protein</topology>
    </subcellularLocation>
    <subcellularLocation>
        <location evidence="2">Microsome membrane</location>
        <topology evidence="2">Peripheral membrane protein</topology>
    </subcellularLocation>
</comment>
<dbReference type="GO" id="GO:0016712">
    <property type="term" value="F:oxidoreductase activity, acting on paired donors, with incorporation or reduction of molecular oxygen, reduced flavin or flavoprotein as one donor, and incorporation of one atom of oxygen"/>
    <property type="evidence" value="ECO:0007669"/>
    <property type="project" value="UniProtKB-EC"/>
</dbReference>
<comment type="similarity">
    <text evidence="4">Belongs to the cytochrome P450 family.</text>
</comment>
<keyword evidence="12" id="KW-0503">Monooxygenase</keyword>
<dbReference type="Proteomes" id="UP001153954">
    <property type="component" value="Unassembled WGS sequence"/>
</dbReference>
<evidence type="ECO:0000256" key="7">
    <source>
        <dbReference type="ARBA" id="ARBA00022723"/>
    </source>
</evidence>
<evidence type="ECO:0000256" key="6">
    <source>
        <dbReference type="ARBA" id="ARBA00022617"/>
    </source>
</evidence>
<accession>A0AAU9V6Z9</accession>
<proteinExistence type="inferred from homology"/>
<dbReference type="AlphaFoldDB" id="A0AAU9V6Z9"/>
<evidence type="ECO:0000313" key="15">
    <source>
        <dbReference type="EMBL" id="CAH2105993.1"/>
    </source>
</evidence>
<keyword evidence="8" id="KW-0256">Endoplasmic reticulum</keyword>
<comment type="cofactor">
    <cofactor evidence="1">
        <name>heme</name>
        <dbReference type="ChEBI" id="CHEBI:30413"/>
    </cofactor>
</comment>
<evidence type="ECO:0000313" key="16">
    <source>
        <dbReference type="Proteomes" id="UP001153954"/>
    </source>
</evidence>
<dbReference type="InterPro" id="IPR050476">
    <property type="entry name" value="Insect_CytP450_Detox"/>
</dbReference>
<dbReference type="PANTHER" id="PTHR24292:SF54">
    <property type="entry name" value="CYP9F3-RELATED"/>
    <property type="match status" value="1"/>
</dbReference>
<dbReference type="EC" id="1.14.14.1" evidence="5"/>
<evidence type="ECO:0000256" key="2">
    <source>
        <dbReference type="ARBA" id="ARBA00004174"/>
    </source>
</evidence>
<dbReference type="GO" id="GO:0005506">
    <property type="term" value="F:iron ion binding"/>
    <property type="evidence" value="ECO:0007669"/>
    <property type="project" value="InterPro"/>
</dbReference>
<evidence type="ECO:0000256" key="3">
    <source>
        <dbReference type="ARBA" id="ARBA00004406"/>
    </source>
</evidence>
<dbReference type="GO" id="GO:0005789">
    <property type="term" value="C:endoplasmic reticulum membrane"/>
    <property type="evidence" value="ECO:0007669"/>
    <property type="project" value="UniProtKB-SubCell"/>
</dbReference>
<keyword evidence="10" id="KW-0560">Oxidoreductase</keyword>
<evidence type="ECO:0000256" key="5">
    <source>
        <dbReference type="ARBA" id="ARBA00012109"/>
    </source>
</evidence>
<keyword evidence="9" id="KW-0492">Microsome</keyword>
<comment type="caution">
    <text evidence="15">The sequence shown here is derived from an EMBL/GenBank/DDBJ whole genome shotgun (WGS) entry which is preliminary data.</text>
</comment>
<keyword evidence="6" id="KW-0349">Heme</keyword>
<evidence type="ECO:0000256" key="10">
    <source>
        <dbReference type="ARBA" id="ARBA00023002"/>
    </source>
</evidence>
<evidence type="ECO:0000256" key="9">
    <source>
        <dbReference type="ARBA" id="ARBA00022848"/>
    </source>
</evidence>
<dbReference type="Pfam" id="PF00067">
    <property type="entry name" value="p450"/>
    <property type="match status" value="1"/>
</dbReference>
<evidence type="ECO:0000256" key="8">
    <source>
        <dbReference type="ARBA" id="ARBA00022824"/>
    </source>
</evidence>
<name>A0AAU9V6Z9_EUPED</name>
<organism evidence="15 16">
    <name type="scientific">Euphydryas editha</name>
    <name type="common">Edith's checkerspot</name>
    <dbReference type="NCBI Taxonomy" id="104508"/>
    <lineage>
        <taxon>Eukaryota</taxon>
        <taxon>Metazoa</taxon>
        <taxon>Ecdysozoa</taxon>
        <taxon>Arthropoda</taxon>
        <taxon>Hexapoda</taxon>
        <taxon>Insecta</taxon>
        <taxon>Pterygota</taxon>
        <taxon>Neoptera</taxon>
        <taxon>Endopterygota</taxon>
        <taxon>Lepidoptera</taxon>
        <taxon>Glossata</taxon>
        <taxon>Ditrysia</taxon>
        <taxon>Papilionoidea</taxon>
        <taxon>Nymphalidae</taxon>
        <taxon>Nymphalinae</taxon>
        <taxon>Euphydryas</taxon>
    </lineage>
</organism>
<evidence type="ECO:0000256" key="12">
    <source>
        <dbReference type="ARBA" id="ARBA00023033"/>
    </source>
</evidence>
<dbReference type="SUPFAM" id="SSF48264">
    <property type="entry name" value="Cytochrome P450"/>
    <property type="match status" value="1"/>
</dbReference>
<dbReference type="GO" id="GO:0020037">
    <property type="term" value="F:heme binding"/>
    <property type="evidence" value="ECO:0007669"/>
    <property type="project" value="InterPro"/>
</dbReference>
<protein>
    <recommendedName>
        <fullName evidence="5">unspecific monooxygenase</fullName>
        <ecNumber evidence="5">1.14.14.1</ecNumber>
    </recommendedName>
</protein>
<gene>
    <name evidence="15" type="ORF">EEDITHA_LOCUS20184</name>
</gene>
<evidence type="ECO:0000256" key="1">
    <source>
        <dbReference type="ARBA" id="ARBA00001971"/>
    </source>
</evidence>
<dbReference type="Gene3D" id="1.10.630.10">
    <property type="entry name" value="Cytochrome P450"/>
    <property type="match status" value="1"/>
</dbReference>
<sequence>MGGYEARDLQHNSRHCDRCTNASLNKFSSKGVKHLWIIPLFGNTFTVFIGWEHFLKVLERLCKKFPRERYVGKYIFTEPVIVLQDLTLITKVTQKHFDNFHDHPFSKHPTDDALLCTNLQFLTGNDWKDMRSTFSPMFTTSRIKDMIPFMAVVAEEMKSVLLEMINGSSTGSIEVNVNDFTNRLANEVFADCVFGIKSNSLRNQNNEFYKMGMEMIANNYSQIFSAYILGHFPSLDKVSNIFGMILC</sequence>
<keyword evidence="11" id="KW-0408">Iron</keyword>
<keyword evidence="13" id="KW-0472">Membrane</keyword>
<evidence type="ECO:0000256" key="11">
    <source>
        <dbReference type="ARBA" id="ARBA00023004"/>
    </source>
</evidence>
<comment type="catalytic activity">
    <reaction evidence="14">
        <text>an organic molecule + reduced [NADPH--hemoprotein reductase] + O2 = an alcohol + oxidized [NADPH--hemoprotein reductase] + H2O + H(+)</text>
        <dbReference type="Rhea" id="RHEA:17149"/>
        <dbReference type="Rhea" id="RHEA-COMP:11964"/>
        <dbReference type="Rhea" id="RHEA-COMP:11965"/>
        <dbReference type="ChEBI" id="CHEBI:15377"/>
        <dbReference type="ChEBI" id="CHEBI:15378"/>
        <dbReference type="ChEBI" id="CHEBI:15379"/>
        <dbReference type="ChEBI" id="CHEBI:30879"/>
        <dbReference type="ChEBI" id="CHEBI:57618"/>
        <dbReference type="ChEBI" id="CHEBI:58210"/>
        <dbReference type="ChEBI" id="CHEBI:142491"/>
        <dbReference type="EC" id="1.14.14.1"/>
    </reaction>
</comment>
<evidence type="ECO:0000256" key="14">
    <source>
        <dbReference type="ARBA" id="ARBA00047827"/>
    </source>
</evidence>
<dbReference type="InterPro" id="IPR001128">
    <property type="entry name" value="Cyt_P450"/>
</dbReference>
<dbReference type="InterPro" id="IPR036396">
    <property type="entry name" value="Cyt_P450_sf"/>
</dbReference>
<keyword evidence="16" id="KW-1185">Reference proteome</keyword>
<dbReference type="EMBL" id="CAKOGL010000029">
    <property type="protein sequence ID" value="CAH2105993.1"/>
    <property type="molecule type" value="Genomic_DNA"/>
</dbReference>
<evidence type="ECO:0000256" key="13">
    <source>
        <dbReference type="ARBA" id="ARBA00023136"/>
    </source>
</evidence>
<evidence type="ECO:0000256" key="4">
    <source>
        <dbReference type="ARBA" id="ARBA00010617"/>
    </source>
</evidence>
<reference evidence="15" key="1">
    <citation type="submission" date="2022-03" db="EMBL/GenBank/DDBJ databases">
        <authorList>
            <person name="Tunstrom K."/>
        </authorList>
    </citation>
    <scope>NUCLEOTIDE SEQUENCE</scope>
</reference>
<keyword evidence="7" id="KW-0479">Metal-binding</keyword>
<dbReference type="PANTHER" id="PTHR24292">
    <property type="entry name" value="CYTOCHROME P450"/>
    <property type="match status" value="1"/>
</dbReference>